<keyword evidence="1" id="KW-0472">Membrane</keyword>
<dbReference type="Proteomes" id="UP000189021">
    <property type="component" value="Unassembled WGS sequence"/>
</dbReference>
<dbReference type="InterPro" id="IPR001173">
    <property type="entry name" value="Glyco_trans_2-like"/>
</dbReference>
<dbReference type="SUPFAM" id="SSF53448">
    <property type="entry name" value="Nucleotide-diphospho-sugar transferases"/>
    <property type="match status" value="1"/>
</dbReference>
<evidence type="ECO:0000259" key="2">
    <source>
        <dbReference type="Pfam" id="PF00535"/>
    </source>
</evidence>
<feature type="domain" description="Glycosyltransferase 2-like" evidence="2">
    <location>
        <begin position="8"/>
        <end position="113"/>
    </location>
</feature>
<reference evidence="3 4" key="1">
    <citation type="journal article" date="2017" name="Genome Announc.">
        <title>Draft Genome Sequences of Salinivibrio proteolyticus, Salinivibrio sharmensis, Salinivibrio siamensis, Salinivibrio costicola subsp. alcaliphilus, Salinivibrio costicola subsp. vallismortis, and 29 New Isolates Belonging to the Genus Salinivibrio.</title>
        <authorList>
            <person name="Lopez-Hermoso C."/>
            <person name="de la Haba R.R."/>
            <person name="Sanchez-Porro C."/>
            <person name="Bayliss S.C."/>
            <person name="Feil E.J."/>
            <person name="Ventosa A."/>
        </authorList>
    </citation>
    <scope>NUCLEOTIDE SEQUENCE [LARGE SCALE GENOMIC DNA]</scope>
    <source>
        <strain evidence="3 4">AL184</strain>
    </source>
</reference>
<dbReference type="AlphaFoldDB" id="A0AB36JXB2"/>
<dbReference type="InterPro" id="IPR029044">
    <property type="entry name" value="Nucleotide-diphossugar_trans"/>
</dbReference>
<sequence length="293" mass="33590">MSERLEYSIIIPYFNDDLSEVLDAIDESYKSCFTSANVSLNVVCVNNAGKEFVPIKKYSFELSMINETENINSPYSARNRGLESSDSDWYIFLDATCFPASEWLRSINEFKNNNIYAANIEFYHKGKRTIGDIYDSIVNINNQKKIEHSGVATTACLAVSKETVNNVGLFKEGVRSGGDILWTSRATSLGFNIVFLSDWKVRKASRDTKNLLKKQFRVAAGWFNIWKVNGVLMSNLTKRLLLFFLPPNPFFLLRQSKMRNIKLSAYDKYRVFVFGWLLRIVSMVGIVYGIFKK</sequence>
<name>A0AB36JXB2_9GAMM</name>
<comment type="caution">
    <text evidence="3">The sequence shown here is derived from an EMBL/GenBank/DDBJ whole genome shotgun (WGS) entry which is preliminary data.</text>
</comment>
<keyword evidence="1" id="KW-1133">Transmembrane helix</keyword>
<dbReference type="Gene3D" id="3.90.550.10">
    <property type="entry name" value="Spore Coat Polysaccharide Biosynthesis Protein SpsA, Chain A"/>
    <property type="match status" value="1"/>
</dbReference>
<organism evidence="3 4">
    <name type="scientific">Salinivibrio kushneri</name>
    <dbReference type="NCBI Taxonomy" id="1908198"/>
    <lineage>
        <taxon>Bacteria</taxon>
        <taxon>Pseudomonadati</taxon>
        <taxon>Pseudomonadota</taxon>
        <taxon>Gammaproteobacteria</taxon>
        <taxon>Vibrionales</taxon>
        <taxon>Vibrionaceae</taxon>
        <taxon>Salinivibrio</taxon>
    </lineage>
</organism>
<feature type="transmembrane region" description="Helical" evidence="1">
    <location>
        <begin position="269"/>
        <end position="291"/>
    </location>
</feature>
<gene>
    <name evidence="3" type="ORF">BZG00_10560</name>
</gene>
<accession>A0AB36JXB2</accession>
<dbReference type="CDD" id="cd00761">
    <property type="entry name" value="Glyco_tranf_GTA_type"/>
    <property type="match status" value="1"/>
</dbReference>
<keyword evidence="1" id="KW-0812">Transmembrane</keyword>
<evidence type="ECO:0000313" key="3">
    <source>
        <dbReference type="EMBL" id="OOE39322.1"/>
    </source>
</evidence>
<keyword evidence="4" id="KW-1185">Reference proteome</keyword>
<dbReference type="RefSeq" id="WP_077659437.1">
    <property type="nucleotide sequence ID" value="NZ_CP040021.1"/>
</dbReference>
<dbReference type="Pfam" id="PF00535">
    <property type="entry name" value="Glycos_transf_2"/>
    <property type="match status" value="1"/>
</dbReference>
<evidence type="ECO:0000256" key="1">
    <source>
        <dbReference type="SAM" id="Phobius"/>
    </source>
</evidence>
<protein>
    <recommendedName>
        <fullName evidence="2">Glycosyltransferase 2-like domain-containing protein</fullName>
    </recommendedName>
</protein>
<dbReference type="EMBL" id="MUEK01000009">
    <property type="protein sequence ID" value="OOE39322.1"/>
    <property type="molecule type" value="Genomic_DNA"/>
</dbReference>
<proteinExistence type="predicted"/>
<evidence type="ECO:0000313" key="4">
    <source>
        <dbReference type="Proteomes" id="UP000189021"/>
    </source>
</evidence>